<evidence type="ECO:0000256" key="2">
    <source>
        <dbReference type="ARBA" id="ARBA00022448"/>
    </source>
</evidence>
<dbReference type="PANTHER" id="PTHR42788:SF13">
    <property type="entry name" value="ALIPHATIC SULFONATES IMPORT ATP-BINDING PROTEIN SSUB"/>
    <property type="match status" value="1"/>
</dbReference>
<gene>
    <name evidence="6" type="ORF">FF100_34490</name>
</gene>
<evidence type="ECO:0000259" key="5">
    <source>
        <dbReference type="PROSITE" id="PS50893"/>
    </source>
</evidence>
<dbReference type="GO" id="GO:0005524">
    <property type="term" value="F:ATP binding"/>
    <property type="evidence" value="ECO:0007669"/>
    <property type="project" value="UniProtKB-KW"/>
</dbReference>
<dbReference type="AlphaFoldDB" id="A0A5C4L6E9"/>
<dbReference type="InterPro" id="IPR003439">
    <property type="entry name" value="ABC_transporter-like_ATP-bd"/>
</dbReference>
<evidence type="ECO:0000256" key="4">
    <source>
        <dbReference type="ARBA" id="ARBA00022840"/>
    </source>
</evidence>
<proteinExistence type="inferred from homology"/>
<organism evidence="6 7">
    <name type="scientific">Methylobacterium terricola</name>
    <dbReference type="NCBI Taxonomy" id="2583531"/>
    <lineage>
        <taxon>Bacteria</taxon>
        <taxon>Pseudomonadati</taxon>
        <taxon>Pseudomonadota</taxon>
        <taxon>Alphaproteobacteria</taxon>
        <taxon>Hyphomicrobiales</taxon>
        <taxon>Methylobacteriaceae</taxon>
        <taxon>Methylobacterium</taxon>
    </lineage>
</organism>
<keyword evidence="7" id="KW-1185">Reference proteome</keyword>
<reference evidence="6 7" key="1">
    <citation type="submission" date="2019-06" db="EMBL/GenBank/DDBJ databases">
        <title>Genome of Methylobacterium sp. 17Sr1-39.</title>
        <authorList>
            <person name="Seo T."/>
        </authorList>
    </citation>
    <scope>NUCLEOTIDE SEQUENCE [LARGE SCALE GENOMIC DNA]</scope>
    <source>
        <strain evidence="6 7">17Sr1-39</strain>
    </source>
</reference>
<dbReference type="InterPro" id="IPR050166">
    <property type="entry name" value="ABC_transporter_ATP-bind"/>
</dbReference>
<dbReference type="Proteomes" id="UP000305267">
    <property type="component" value="Unassembled WGS sequence"/>
</dbReference>
<evidence type="ECO:0000313" key="7">
    <source>
        <dbReference type="Proteomes" id="UP000305267"/>
    </source>
</evidence>
<dbReference type="GO" id="GO:0016887">
    <property type="term" value="F:ATP hydrolysis activity"/>
    <property type="evidence" value="ECO:0007669"/>
    <property type="project" value="InterPro"/>
</dbReference>
<dbReference type="Gene3D" id="3.40.50.300">
    <property type="entry name" value="P-loop containing nucleotide triphosphate hydrolases"/>
    <property type="match status" value="1"/>
</dbReference>
<dbReference type="SMART" id="SM00382">
    <property type="entry name" value="AAA"/>
    <property type="match status" value="1"/>
</dbReference>
<keyword evidence="2" id="KW-0813">Transport</keyword>
<evidence type="ECO:0000256" key="3">
    <source>
        <dbReference type="ARBA" id="ARBA00022741"/>
    </source>
</evidence>
<dbReference type="CDD" id="cd03293">
    <property type="entry name" value="ABC_NrtD_SsuB_transporters"/>
    <property type="match status" value="1"/>
</dbReference>
<dbReference type="EMBL" id="VDDA01000049">
    <property type="protein sequence ID" value="TNC06422.1"/>
    <property type="molecule type" value="Genomic_DNA"/>
</dbReference>
<sequence>MSSMAPSRSKCVRQSLLTISACPRRHPISTDIDEMIVDPSRESAGMTDAVLTFADIRQTFPAPGDGAPTRVLDGIDFAVGRGEFVAVIGPSGCGKSTLLQMAAGLLAPTGGEVRHRGRRIAGVNRAVGFVPQQAKLFPWKTLAENVELPLLLRGIGPAERRDRVGAALRAVGLDGFEGHYPGQLSGGMQKRGSIARTLIYEPDVILMDEPFGALDAQTRMVMQDDLQALSRAAGATIVFITHDITEAVVLADRVVVLSQRPSRVLADVAIDLPRPRDVFEPFRNPGFDAAYDAVWSRFRTQIGLPSRGPRVREPAP</sequence>
<dbReference type="OrthoDB" id="9807242at2"/>
<dbReference type="PROSITE" id="PS50893">
    <property type="entry name" value="ABC_TRANSPORTER_2"/>
    <property type="match status" value="1"/>
</dbReference>
<evidence type="ECO:0000313" key="6">
    <source>
        <dbReference type="EMBL" id="TNC06422.1"/>
    </source>
</evidence>
<comment type="similarity">
    <text evidence="1">Belongs to the ABC transporter superfamily.</text>
</comment>
<feature type="domain" description="ABC transporter" evidence="5">
    <location>
        <begin position="51"/>
        <end position="284"/>
    </location>
</feature>
<dbReference type="InterPro" id="IPR027417">
    <property type="entry name" value="P-loop_NTPase"/>
</dbReference>
<keyword evidence="4 6" id="KW-0067">ATP-binding</keyword>
<keyword evidence="3" id="KW-0547">Nucleotide-binding</keyword>
<accession>A0A5C4L6E9</accession>
<evidence type="ECO:0000256" key="1">
    <source>
        <dbReference type="ARBA" id="ARBA00005417"/>
    </source>
</evidence>
<name>A0A5C4L6E9_9HYPH</name>
<dbReference type="InterPro" id="IPR003593">
    <property type="entry name" value="AAA+_ATPase"/>
</dbReference>
<comment type="caution">
    <text evidence="6">The sequence shown here is derived from an EMBL/GenBank/DDBJ whole genome shotgun (WGS) entry which is preliminary data.</text>
</comment>
<dbReference type="SUPFAM" id="SSF52540">
    <property type="entry name" value="P-loop containing nucleoside triphosphate hydrolases"/>
    <property type="match status" value="1"/>
</dbReference>
<dbReference type="PANTHER" id="PTHR42788">
    <property type="entry name" value="TAURINE IMPORT ATP-BINDING PROTEIN-RELATED"/>
    <property type="match status" value="1"/>
</dbReference>
<dbReference type="Pfam" id="PF00005">
    <property type="entry name" value="ABC_tran"/>
    <property type="match status" value="1"/>
</dbReference>
<protein>
    <submittedName>
        <fullName evidence="6">ABC transporter ATP-binding protein</fullName>
    </submittedName>
</protein>